<dbReference type="GO" id="GO:0005886">
    <property type="term" value="C:plasma membrane"/>
    <property type="evidence" value="ECO:0007669"/>
    <property type="project" value="UniProtKB-SubCell"/>
</dbReference>
<feature type="transmembrane region" description="Helical" evidence="13">
    <location>
        <begin position="758"/>
        <end position="776"/>
    </location>
</feature>
<dbReference type="InterPro" id="IPR003591">
    <property type="entry name" value="Leu-rich_rpt_typical-subtyp"/>
</dbReference>
<feature type="transmembrane region" description="Helical" evidence="13">
    <location>
        <begin position="808"/>
        <end position="826"/>
    </location>
</feature>
<feature type="domain" description="Fatty acid hydroxylase" evidence="15">
    <location>
        <begin position="763"/>
        <end position="901"/>
    </location>
</feature>
<feature type="transmembrane region" description="Helical" evidence="13">
    <location>
        <begin position="729"/>
        <end position="752"/>
    </location>
</feature>
<keyword evidence="12" id="KW-0325">Glycoprotein</keyword>
<dbReference type="InterPro" id="IPR001611">
    <property type="entry name" value="Leu-rich_rpt"/>
</dbReference>
<feature type="domain" description="Leucine-rich repeat-containing N-terminal plant-type" evidence="16">
    <location>
        <begin position="35"/>
        <end position="71"/>
    </location>
</feature>
<evidence type="ECO:0000313" key="18">
    <source>
        <dbReference type="Proteomes" id="UP001055439"/>
    </source>
</evidence>
<feature type="transmembrane region" description="Helical" evidence="13">
    <location>
        <begin position="832"/>
        <end position="852"/>
    </location>
</feature>
<dbReference type="InterPro" id="IPR046956">
    <property type="entry name" value="RLP23-like"/>
</dbReference>
<organism evidence="17 18">
    <name type="scientific">Musa troglodytarum</name>
    <name type="common">fe'i banana</name>
    <dbReference type="NCBI Taxonomy" id="320322"/>
    <lineage>
        <taxon>Eukaryota</taxon>
        <taxon>Viridiplantae</taxon>
        <taxon>Streptophyta</taxon>
        <taxon>Embryophyta</taxon>
        <taxon>Tracheophyta</taxon>
        <taxon>Spermatophyta</taxon>
        <taxon>Magnoliopsida</taxon>
        <taxon>Liliopsida</taxon>
        <taxon>Zingiberales</taxon>
        <taxon>Musaceae</taxon>
        <taxon>Musa</taxon>
    </lineage>
</organism>
<evidence type="ECO:0000256" key="6">
    <source>
        <dbReference type="ARBA" id="ARBA00022614"/>
    </source>
</evidence>
<evidence type="ECO:0000313" key="17">
    <source>
        <dbReference type="EMBL" id="URD91440.1"/>
    </source>
</evidence>
<dbReference type="Pfam" id="PF00560">
    <property type="entry name" value="LRR_1"/>
    <property type="match status" value="4"/>
</dbReference>
<dbReference type="GO" id="GO:0016491">
    <property type="term" value="F:oxidoreductase activity"/>
    <property type="evidence" value="ECO:0007669"/>
    <property type="project" value="InterPro"/>
</dbReference>
<evidence type="ECO:0000256" key="8">
    <source>
        <dbReference type="ARBA" id="ARBA00022729"/>
    </source>
</evidence>
<dbReference type="FunFam" id="3.80.10.10:FF:000383">
    <property type="entry name" value="Leucine-rich repeat receptor protein kinase EMS1"/>
    <property type="match status" value="1"/>
</dbReference>
<reference evidence="17" key="1">
    <citation type="submission" date="2022-05" db="EMBL/GenBank/DDBJ databases">
        <title>The Musa troglodytarum L. genome provides insights into the mechanism of non-climacteric behaviour and enrichment of carotenoids.</title>
        <authorList>
            <person name="Wang J."/>
        </authorList>
    </citation>
    <scope>NUCLEOTIDE SEQUENCE</scope>
    <source>
        <tissue evidence="17">Leaf</tissue>
    </source>
</reference>
<evidence type="ECO:0000256" key="12">
    <source>
        <dbReference type="ARBA" id="ARBA00023180"/>
    </source>
</evidence>
<feature type="chain" id="PRO_5038607837" evidence="14">
    <location>
        <begin position="27"/>
        <end position="1067"/>
    </location>
</feature>
<dbReference type="GO" id="GO:0005506">
    <property type="term" value="F:iron ion binding"/>
    <property type="evidence" value="ECO:0007669"/>
    <property type="project" value="InterPro"/>
</dbReference>
<sequence length="1067" mass="121045">MESRCPLLSITFSLTVLSIQLAISHASTTVLCQEAERQALIEFKRGFYDPSGRLSSWVGGECCRWEGVGCSNVTGRVIKLDLRNARVNLFSDCSDNFDYWYGDSKGCKWALYGDISPSLLSLPHLQHLDLSGNVFERRRIPEFLGSLRRLTYLNLSSVGVAGRVPEQLGNLSTLRHLDLSYNFYGLLKLYVEDPGWLSRLTSLRHLNMGWVSFRNASNWLQAFNALPHIQVVELMSCDLGTFPPSLPLVNFTSLINLDLRYNNINSTIPNWLFNVTNLEFLYLGGNDLNWLIPESIAKLTSLKALDLSQNTFRDGFIPAALSSLCRLQFLYLIGLPINDALANLEELYLRHSQLSGTLPGWLGNMENLKTLDLSSNFLYGSLPASLGNLSMLQTLDVSSNDLNGTIPDGIGQMKSLKAITGSPLLSLILFRWNSVRYCQDPSFRNGFEHRQLLRIQGAIPDWLPPSLEQLELSYNGITGGMPQYLPNLSFLGLSNNRSESYDSNASVISFLDWALLGRAIESSSLRREAELAPGRSVGKSTAWIRFRKRDTIYGPRRSRSLLFIREKERETRKDGELGIFASERGEEKPERRYLPRFSTPFIPTLFFRFSSSIEEEWWFLVGFVVRLSCRRSFGSPLRLLFDVVTFIQINSCRKEKKLICSSKAHSAITAIYNTEMVAQGFSVDLNKPLVFQVGHLGEDYEDWVHRPIVTKEIPRFFANGFMEWLTRTVWWVVPVIWLPVVFWCLIMSIGMGNTLPQLVPMVLSGILLWTLIEYSLHRFLFHMKTKGYWGNTIHYLFHGCHHKYPMDGLRLVFPPAATAIICVPFWHLLHLLMAPSAVPAVFGGGLLGYVIYDCTHYYLHHGHPSKHPAKHLKRFHLNHHFKVQNKGFGITSSLWDIIFGTLPPAKASLSSKPSLQSSKQGFWNNFFTLGHHLWHIATSENLSSEKLMSRIWSLQWLDRASGLKSSWNILLDKSSALRFVNLAIESRVELDNVASDVAAADAFPTTTILPNPGRKTMGRITESLLELHEGFPLCLLTADHGETIRDLELNAKHDKREDDHKERSPTH</sequence>
<evidence type="ECO:0000256" key="11">
    <source>
        <dbReference type="ARBA" id="ARBA00023136"/>
    </source>
</evidence>
<dbReference type="InterPro" id="IPR006694">
    <property type="entry name" value="Fatty_acid_hydroxylase"/>
</dbReference>
<proteinExistence type="inferred from homology"/>
<comment type="similarity">
    <text evidence="4">Belongs to the RLP family.</text>
</comment>
<dbReference type="EMBL" id="CP097504">
    <property type="protein sequence ID" value="URD91440.1"/>
    <property type="molecule type" value="Genomic_DNA"/>
</dbReference>
<protein>
    <submittedName>
        <fullName evidence="17">Fatty acid</fullName>
    </submittedName>
</protein>
<evidence type="ECO:0000256" key="2">
    <source>
        <dbReference type="ARBA" id="ARBA00004251"/>
    </source>
</evidence>
<evidence type="ECO:0000256" key="1">
    <source>
        <dbReference type="ARBA" id="ARBA00004141"/>
    </source>
</evidence>
<comment type="subcellular location">
    <subcellularLocation>
        <location evidence="2">Cell membrane</location>
        <topology evidence="2">Single-pass type I membrane protein</topology>
    </subcellularLocation>
    <subcellularLocation>
        <location evidence="1">Membrane</location>
        <topology evidence="1">Multi-pass membrane protein</topology>
    </subcellularLocation>
</comment>
<keyword evidence="11 13" id="KW-0472">Membrane</keyword>
<dbReference type="SUPFAM" id="SSF52047">
    <property type="entry name" value="RNI-like"/>
    <property type="match status" value="1"/>
</dbReference>
<feature type="non-terminal residue" evidence="17">
    <location>
        <position position="1067"/>
    </location>
</feature>
<dbReference type="Pfam" id="PF13855">
    <property type="entry name" value="LRR_8"/>
    <property type="match status" value="1"/>
</dbReference>
<evidence type="ECO:0000256" key="7">
    <source>
        <dbReference type="ARBA" id="ARBA00022692"/>
    </source>
</evidence>
<dbReference type="Pfam" id="PF08263">
    <property type="entry name" value="LRRNT_2"/>
    <property type="match status" value="1"/>
</dbReference>
<keyword evidence="6" id="KW-0433">Leucine-rich repeat</keyword>
<gene>
    <name evidence="17" type="ORF">MUK42_27412</name>
</gene>
<evidence type="ECO:0000259" key="16">
    <source>
        <dbReference type="Pfam" id="PF08263"/>
    </source>
</evidence>
<accession>A0A9E7JS17</accession>
<evidence type="ECO:0000256" key="13">
    <source>
        <dbReference type="SAM" id="Phobius"/>
    </source>
</evidence>
<dbReference type="OrthoDB" id="1907415at2759"/>
<keyword evidence="9" id="KW-0677">Repeat</keyword>
<evidence type="ECO:0000256" key="10">
    <source>
        <dbReference type="ARBA" id="ARBA00022989"/>
    </source>
</evidence>
<keyword evidence="18" id="KW-1185">Reference proteome</keyword>
<dbReference type="InterPro" id="IPR032675">
    <property type="entry name" value="LRR_dom_sf"/>
</dbReference>
<evidence type="ECO:0000256" key="14">
    <source>
        <dbReference type="SAM" id="SignalP"/>
    </source>
</evidence>
<feature type="signal peptide" evidence="14">
    <location>
        <begin position="1"/>
        <end position="26"/>
    </location>
</feature>
<comment type="similarity">
    <text evidence="3">Belongs to the sterol desaturase family.</text>
</comment>
<dbReference type="AlphaFoldDB" id="A0A9E7JS17"/>
<evidence type="ECO:0000256" key="9">
    <source>
        <dbReference type="ARBA" id="ARBA00022737"/>
    </source>
</evidence>
<dbReference type="Pfam" id="PF04116">
    <property type="entry name" value="FA_hydroxylase"/>
    <property type="match status" value="1"/>
</dbReference>
<dbReference type="Gene3D" id="3.80.10.10">
    <property type="entry name" value="Ribonuclease Inhibitor"/>
    <property type="match status" value="4"/>
</dbReference>
<keyword evidence="8 14" id="KW-0732">Signal</keyword>
<dbReference type="Proteomes" id="UP001055439">
    <property type="component" value="Chromosome 2"/>
</dbReference>
<dbReference type="PANTHER" id="PTHR48063:SF112">
    <property type="entry name" value="RECEPTOR LIKE PROTEIN 30-LIKE"/>
    <property type="match status" value="1"/>
</dbReference>
<name>A0A9E7JS17_9LILI</name>
<evidence type="ECO:0000256" key="5">
    <source>
        <dbReference type="ARBA" id="ARBA00022475"/>
    </source>
</evidence>
<keyword evidence="10 13" id="KW-1133">Transmembrane helix</keyword>
<keyword evidence="5" id="KW-1003">Cell membrane</keyword>
<evidence type="ECO:0000256" key="3">
    <source>
        <dbReference type="ARBA" id="ARBA00009324"/>
    </source>
</evidence>
<dbReference type="GO" id="GO:0008610">
    <property type="term" value="P:lipid biosynthetic process"/>
    <property type="evidence" value="ECO:0007669"/>
    <property type="project" value="InterPro"/>
</dbReference>
<evidence type="ECO:0000259" key="15">
    <source>
        <dbReference type="Pfam" id="PF04116"/>
    </source>
</evidence>
<keyword evidence="7 13" id="KW-0812">Transmembrane</keyword>
<dbReference type="PANTHER" id="PTHR48063">
    <property type="entry name" value="LRR RECEPTOR-LIKE KINASE"/>
    <property type="match status" value="1"/>
</dbReference>
<evidence type="ECO:0000256" key="4">
    <source>
        <dbReference type="ARBA" id="ARBA00009592"/>
    </source>
</evidence>
<dbReference type="SMART" id="SM00369">
    <property type="entry name" value="LRR_TYP"/>
    <property type="match status" value="6"/>
</dbReference>
<dbReference type="InterPro" id="IPR013210">
    <property type="entry name" value="LRR_N_plant-typ"/>
</dbReference>